<name>A0A1B6FNQ1_9HEMI</name>
<sequence length="490" mass="56464">MTSSNEETSNPIKDGEENKYILGKDVENFFDSLFNRGGNPNVDKRYLKTSIPDKSESLTLKLIHSKLVSFPTNKFNIPPPPKDNESYGYYVPGVKESTSVLFPAFSSLNQKEQSILYRYHCLTFYKIRALTQEETAEFKELMNKANNDYQAYQSFVHSQWVHHHAKRVLEIPRGVLDYTNYLWHTRADECLQLFPKHYRTVNHTIPLTLNDPHEAYSVMDLDKLIFNRGTPQRMLLPSVKHPCELLTNFKDLCKIKPVVVEDKTFKVNPVIRQRLPLSMDRFVEYCLLREPNIDVVITPSGIKTIIDTKRFQKNWVLPVTIKNVTLHNDEVTKKIVMIDKKLPNNYMSVYDQNVWHGKIAAKWTLILAFSPRLLQKDWATTEKKSNDDSATDERQLTQYDDVDTEDCDVFGIDPNSGNEKEMKKYKSKNPEQSNPLDSSKSGVEIEEGEIYNIGDFLESTNKTHSSPSISTQGANKVQSEQRVTPTPKGK</sequence>
<evidence type="ECO:0000313" key="2">
    <source>
        <dbReference type="EMBL" id="JAS51784.1"/>
    </source>
</evidence>
<evidence type="ECO:0000256" key="1">
    <source>
        <dbReference type="SAM" id="MobiDB-lite"/>
    </source>
</evidence>
<protein>
    <recommendedName>
        <fullName evidence="3">Little elongation complex subunit 2 C-terminal domain-containing protein</fullName>
    </recommendedName>
</protein>
<feature type="region of interest" description="Disordered" evidence="1">
    <location>
        <begin position="405"/>
        <end position="490"/>
    </location>
</feature>
<feature type="compositionally biased region" description="Polar residues" evidence="1">
    <location>
        <begin position="458"/>
        <end position="484"/>
    </location>
</feature>
<gene>
    <name evidence="2" type="ORF">g.18878</name>
</gene>
<feature type="compositionally biased region" description="Polar residues" evidence="1">
    <location>
        <begin position="430"/>
        <end position="441"/>
    </location>
</feature>
<proteinExistence type="predicted"/>
<evidence type="ECO:0008006" key="3">
    <source>
        <dbReference type="Google" id="ProtNLM"/>
    </source>
</evidence>
<accession>A0A1B6FNQ1</accession>
<dbReference type="AlphaFoldDB" id="A0A1B6FNQ1"/>
<dbReference type="EMBL" id="GECZ01017985">
    <property type="protein sequence ID" value="JAS51784.1"/>
    <property type="molecule type" value="Transcribed_RNA"/>
</dbReference>
<organism evidence="2">
    <name type="scientific">Cuerna arida</name>
    <dbReference type="NCBI Taxonomy" id="1464854"/>
    <lineage>
        <taxon>Eukaryota</taxon>
        <taxon>Metazoa</taxon>
        <taxon>Ecdysozoa</taxon>
        <taxon>Arthropoda</taxon>
        <taxon>Hexapoda</taxon>
        <taxon>Insecta</taxon>
        <taxon>Pterygota</taxon>
        <taxon>Neoptera</taxon>
        <taxon>Paraneoptera</taxon>
        <taxon>Hemiptera</taxon>
        <taxon>Auchenorrhyncha</taxon>
        <taxon>Membracoidea</taxon>
        <taxon>Cicadellidae</taxon>
        <taxon>Cicadellinae</taxon>
        <taxon>Proconiini</taxon>
        <taxon>Cuerna</taxon>
    </lineage>
</organism>
<feature type="non-terminal residue" evidence="2">
    <location>
        <position position="490"/>
    </location>
</feature>
<reference evidence="2" key="1">
    <citation type="submission" date="2015-11" db="EMBL/GenBank/DDBJ databases">
        <title>De novo transcriptome assembly of four potential Pierce s Disease insect vectors from Arizona vineyards.</title>
        <authorList>
            <person name="Tassone E.E."/>
        </authorList>
    </citation>
    <scope>NUCLEOTIDE SEQUENCE</scope>
</reference>